<protein>
    <submittedName>
        <fullName evidence="2">Uncharacterized protein</fullName>
    </submittedName>
</protein>
<proteinExistence type="predicted"/>
<dbReference type="Proteomes" id="UP000765509">
    <property type="component" value="Unassembled WGS sequence"/>
</dbReference>
<evidence type="ECO:0000313" key="2">
    <source>
        <dbReference type="EMBL" id="MBW0469126.1"/>
    </source>
</evidence>
<keyword evidence="3" id="KW-1185">Reference proteome</keyword>
<comment type="caution">
    <text evidence="2">The sequence shown here is derived from an EMBL/GenBank/DDBJ whole genome shotgun (WGS) entry which is preliminary data.</text>
</comment>
<dbReference type="AlphaFoldDB" id="A0A9Q3BN79"/>
<reference evidence="2" key="1">
    <citation type="submission" date="2021-03" db="EMBL/GenBank/DDBJ databases">
        <title>Draft genome sequence of rust myrtle Austropuccinia psidii MF-1, a brazilian biotype.</title>
        <authorList>
            <person name="Quecine M.C."/>
            <person name="Pachon D.M.R."/>
            <person name="Bonatelli M.L."/>
            <person name="Correr F.H."/>
            <person name="Franceschini L.M."/>
            <person name="Leite T.F."/>
            <person name="Margarido G.R.A."/>
            <person name="Almeida C.A."/>
            <person name="Ferrarezi J.A."/>
            <person name="Labate C.A."/>
        </authorList>
    </citation>
    <scope>NUCLEOTIDE SEQUENCE</scope>
    <source>
        <strain evidence="2">MF-1</strain>
    </source>
</reference>
<evidence type="ECO:0000256" key="1">
    <source>
        <dbReference type="SAM" id="MobiDB-lite"/>
    </source>
</evidence>
<name>A0A9Q3BN79_9BASI</name>
<gene>
    <name evidence="2" type="ORF">O181_008841</name>
</gene>
<evidence type="ECO:0000313" key="3">
    <source>
        <dbReference type="Proteomes" id="UP000765509"/>
    </source>
</evidence>
<feature type="region of interest" description="Disordered" evidence="1">
    <location>
        <begin position="43"/>
        <end position="68"/>
    </location>
</feature>
<accession>A0A9Q3BN79</accession>
<organism evidence="2 3">
    <name type="scientific">Austropuccinia psidii MF-1</name>
    <dbReference type="NCBI Taxonomy" id="1389203"/>
    <lineage>
        <taxon>Eukaryota</taxon>
        <taxon>Fungi</taxon>
        <taxon>Dikarya</taxon>
        <taxon>Basidiomycota</taxon>
        <taxon>Pucciniomycotina</taxon>
        <taxon>Pucciniomycetes</taxon>
        <taxon>Pucciniales</taxon>
        <taxon>Sphaerophragmiaceae</taxon>
        <taxon>Austropuccinia</taxon>
    </lineage>
</organism>
<sequence>MTKDYASRRTQGGRLCTSRVWGNNSIYGSFKVLNVGLQGPLGPQSSIQDVPFNSGGGHPPDGPGPRPCRLKLAQGHIFGPLDPLKPHKTWAWETPIAPMECGLHHAAHGM</sequence>
<dbReference type="EMBL" id="AVOT02002087">
    <property type="protein sequence ID" value="MBW0469126.1"/>
    <property type="molecule type" value="Genomic_DNA"/>
</dbReference>